<feature type="transmembrane region" description="Helical" evidence="1">
    <location>
        <begin position="42"/>
        <end position="69"/>
    </location>
</feature>
<proteinExistence type="predicted"/>
<comment type="caution">
    <text evidence="2">The sequence shown here is derived from an EMBL/GenBank/DDBJ whole genome shotgun (WGS) entry which is preliminary data.</text>
</comment>
<feature type="transmembrane region" description="Helical" evidence="1">
    <location>
        <begin position="81"/>
        <end position="104"/>
    </location>
</feature>
<evidence type="ECO:0000313" key="3">
    <source>
        <dbReference type="Proteomes" id="UP000234935"/>
    </source>
</evidence>
<dbReference type="AlphaFoldDB" id="A0A2N5IXN5"/>
<organism evidence="2 3">
    <name type="scientific">Bifidobacterium anseris</name>
    <dbReference type="NCBI Taxonomy" id="2020963"/>
    <lineage>
        <taxon>Bacteria</taxon>
        <taxon>Bacillati</taxon>
        <taxon>Actinomycetota</taxon>
        <taxon>Actinomycetes</taxon>
        <taxon>Bifidobacteriales</taxon>
        <taxon>Bifidobacteriaceae</taxon>
        <taxon>Bifidobacterium</taxon>
    </lineage>
</organism>
<name>A0A2N5IXN5_9BIFI</name>
<protein>
    <submittedName>
        <fullName evidence="2">Uncharacterized protein</fullName>
    </submittedName>
</protein>
<keyword evidence="1" id="KW-1133">Transmembrane helix</keyword>
<keyword evidence="1" id="KW-0472">Membrane</keyword>
<accession>A0A2N5IXN5</accession>
<dbReference type="Proteomes" id="UP000234935">
    <property type="component" value="Unassembled WGS sequence"/>
</dbReference>
<evidence type="ECO:0000256" key="1">
    <source>
        <dbReference type="SAM" id="Phobius"/>
    </source>
</evidence>
<reference evidence="2 3" key="1">
    <citation type="submission" date="2017-07" db="EMBL/GenBank/DDBJ databases">
        <title>Bifidobacterium novel species.</title>
        <authorList>
            <person name="Lugli G.A."/>
            <person name="Milani C."/>
            <person name="Duranti S."/>
            <person name="Mangifesta M."/>
        </authorList>
    </citation>
    <scope>NUCLEOTIDE SEQUENCE [LARGE SCALE GENOMIC DNA]</scope>
    <source>
        <strain evidence="3">Goo31D</strain>
    </source>
</reference>
<gene>
    <name evidence="2" type="ORF">CGZ88_1206</name>
</gene>
<sequence length="309" mass="34954">MTQLRKHSKLILSCILLCLLYFVMEASYFLPPSISDTRWYSTAWWLVCFSLGIPSLFLAPVIAFFQGVWSARNTHLRTASFLLRLLAIVSGCALNLVLTSIRGWYVDIYGWFSDTYILASLPPLSFLVGGILIRGGKALRAWIRTRTRQWPCTPNAHTPQRHHPRAYQGIVDPLCRPDFQLHHRRAHHKMLVRLPSWQLRPCSTPSEHCMPNLTLPSIPITKLTLPAPQPVISTMLPSASRTQLSVVAVSGDVWSTEPFISIRDELRRQFVDALARTDVERDMGVATRTAVHRTGDGIVVHDLKARGTR</sequence>
<feature type="transmembrane region" description="Helical" evidence="1">
    <location>
        <begin position="116"/>
        <end position="136"/>
    </location>
</feature>
<evidence type="ECO:0000313" key="2">
    <source>
        <dbReference type="EMBL" id="PLS26721.1"/>
    </source>
</evidence>
<keyword evidence="1" id="KW-0812">Transmembrane</keyword>
<keyword evidence="3" id="KW-1185">Reference proteome</keyword>
<dbReference type="EMBL" id="NMYC01000005">
    <property type="protein sequence ID" value="PLS26721.1"/>
    <property type="molecule type" value="Genomic_DNA"/>
</dbReference>